<organism evidence="1 2">
    <name type="scientific">Meloidogyne enterolobii</name>
    <name type="common">Root-knot nematode worm</name>
    <name type="synonym">Meloidogyne mayaguensis</name>
    <dbReference type="NCBI Taxonomy" id="390850"/>
    <lineage>
        <taxon>Eukaryota</taxon>
        <taxon>Metazoa</taxon>
        <taxon>Ecdysozoa</taxon>
        <taxon>Nematoda</taxon>
        <taxon>Chromadorea</taxon>
        <taxon>Rhabditida</taxon>
        <taxon>Tylenchina</taxon>
        <taxon>Tylenchomorpha</taxon>
        <taxon>Tylenchoidea</taxon>
        <taxon>Meloidogynidae</taxon>
        <taxon>Meloidogyninae</taxon>
        <taxon>Meloidogyne</taxon>
    </lineage>
</organism>
<protein>
    <submittedName>
        <fullName evidence="1">Uncharacterized protein</fullName>
    </submittedName>
</protein>
<accession>A0A6V7VVP8</accession>
<sequence length="157" mass="17962">MIYLTTEVKHSDVIEKCLGKCKGSNFFDGSSDNLLPFAYSTIEDKSLMELTNGPIYKEDLTCSDEWECQNSGGGCMSWTSLEVAWTKCKNNILAHTHPIGEVRALWRRYKMYDKNETELFFNLNITKDGNFVMDFDGEIMNYSKSENHAVCIPEKEA</sequence>
<comment type="caution">
    <text evidence="1">The sequence shown here is derived from an EMBL/GenBank/DDBJ whole genome shotgun (WGS) entry which is preliminary data.</text>
</comment>
<dbReference type="EMBL" id="CAJEWN010000329">
    <property type="protein sequence ID" value="CAD2178862.1"/>
    <property type="molecule type" value="Genomic_DNA"/>
</dbReference>
<name>A0A6V7VVP8_MELEN</name>
<reference evidence="1 2" key="1">
    <citation type="submission" date="2020-08" db="EMBL/GenBank/DDBJ databases">
        <authorList>
            <person name="Koutsovoulos G."/>
            <person name="Danchin GJ E."/>
        </authorList>
    </citation>
    <scope>NUCLEOTIDE SEQUENCE [LARGE SCALE GENOMIC DNA]</scope>
</reference>
<dbReference type="OrthoDB" id="5906619at2759"/>
<gene>
    <name evidence="1" type="ORF">MENT_LOCUS30825</name>
</gene>
<proteinExistence type="predicted"/>
<dbReference type="AlphaFoldDB" id="A0A6V7VVP8"/>
<evidence type="ECO:0000313" key="1">
    <source>
        <dbReference type="EMBL" id="CAD2178862.1"/>
    </source>
</evidence>
<dbReference type="Proteomes" id="UP000580250">
    <property type="component" value="Unassembled WGS sequence"/>
</dbReference>
<evidence type="ECO:0000313" key="2">
    <source>
        <dbReference type="Proteomes" id="UP000580250"/>
    </source>
</evidence>